<keyword evidence="3" id="KW-1185">Reference proteome</keyword>
<name>A0A6G1BMD1_9ORYZ</name>
<sequence length="298" mass="34498">MSTKNGTGYQANPRSKPYRLQQQRFMLDENIGFLYHDAGEFMVVDITTCMDNSVELCILNHHASPGSGKEMDEPQWRVKRLQMHPASIRMMGGRKLGYWENDVVLPLHNRYLCRLLQGHYLQYFSYIPLPEEAMHGHRIDEYEPDPARCVSVSGTGLIRLICIDNAIGSKRKTRPAFTIKSWSLVDIHKSRWVHNFAMEADEFCNLCAGFQRLPHVTPIFPLVSLVDPHAISFLLEDNGNDLYWMIVVDMRKKSLLSPPALYINREEEEEGFCSDRCKPWKPFDGHYFIPSCFSCYLD</sequence>
<dbReference type="AlphaFoldDB" id="A0A6G1BMD1"/>
<evidence type="ECO:0000313" key="3">
    <source>
        <dbReference type="Proteomes" id="UP000479710"/>
    </source>
</evidence>
<dbReference type="InterPro" id="IPR011676">
    <property type="entry name" value="DUF1618"/>
</dbReference>
<accession>A0A6G1BMD1</accession>
<evidence type="ECO:0000313" key="2">
    <source>
        <dbReference type="EMBL" id="KAF0888924.1"/>
    </source>
</evidence>
<proteinExistence type="predicted"/>
<protein>
    <recommendedName>
        <fullName evidence="1">DUF1618 domain-containing protein</fullName>
    </recommendedName>
</protein>
<dbReference type="OrthoDB" id="692586at2759"/>
<dbReference type="PANTHER" id="PTHR33074:SF79">
    <property type="entry name" value="EXPRESSED PROTEIN"/>
    <property type="match status" value="1"/>
</dbReference>
<feature type="domain" description="DUF1618" evidence="1">
    <location>
        <begin position="122"/>
        <end position="231"/>
    </location>
</feature>
<dbReference type="EMBL" id="SPHZ02000012">
    <property type="protein sequence ID" value="KAF0888924.1"/>
    <property type="molecule type" value="Genomic_DNA"/>
</dbReference>
<reference evidence="2 3" key="1">
    <citation type="submission" date="2019-11" db="EMBL/GenBank/DDBJ databases">
        <title>Whole genome sequence of Oryza granulata.</title>
        <authorList>
            <person name="Li W."/>
        </authorList>
    </citation>
    <scope>NUCLEOTIDE SEQUENCE [LARGE SCALE GENOMIC DNA]</scope>
    <source>
        <strain evidence="3">cv. Menghai</strain>
        <tissue evidence="2">Leaf</tissue>
    </source>
</reference>
<dbReference type="Pfam" id="PF07762">
    <property type="entry name" value="DUF1618"/>
    <property type="match status" value="1"/>
</dbReference>
<evidence type="ECO:0000259" key="1">
    <source>
        <dbReference type="Pfam" id="PF07762"/>
    </source>
</evidence>
<dbReference type="PANTHER" id="PTHR33074">
    <property type="entry name" value="EXPRESSED PROTEIN-RELATED"/>
    <property type="match status" value="1"/>
</dbReference>
<comment type="caution">
    <text evidence="2">The sequence shown here is derived from an EMBL/GenBank/DDBJ whole genome shotgun (WGS) entry which is preliminary data.</text>
</comment>
<gene>
    <name evidence="2" type="ORF">E2562_020146</name>
</gene>
<organism evidence="2 3">
    <name type="scientific">Oryza meyeriana var. granulata</name>
    <dbReference type="NCBI Taxonomy" id="110450"/>
    <lineage>
        <taxon>Eukaryota</taxon>
        <taxon>Viridiplantae</taxon>
        <taxon>Streptophyta</taxon>
        <taxon>Embryophyta</taxon>
        <taxon>Tracheophyta</taxon>
        <taxon>Spermatophyta</taxon>
        <taxon>Magnoliopsida</taxon>
        <taxon>Liliopsida</taxon>
        <taxon>Poales</taxon>
        <taxon>Poaceae</taxon>
        <taxon>BOP clade</taxon>
        <taxon>Oryzoideae</taxon>
        <taxon>Oryzeae</taxon>
        <taxon>Oryzinae</taxon>
        <taxon>Oryza</taxon>
        <taxon>Oryza meyeriana</taxon>
    </lineage>
</organism>
<dbReference type="Proteomes" id="UP000479710">
    <property type="component" value="Unassembled WGS sequence"/>
</dbReference>